<dbReference type="AlphaFoldDB" id="A0A1F5Z0U9"/>
<accession>A0A1F5Z0U9</accession>
<name>A0A1F5Z0U9_9BACT</name>
<dbReference type="CDD" id="cd04681">
    <property type="entry name" value="NUDIX_Hydrolase"/>
    <property type="match status" value="1"/>
</dbReference>
<dbReference type="PROSITE" id="PS00893">
    <property type="entry name" value="NUDIX_BOX"/>
    <property type="match status" value="1"/>
</dbReference>
<dbReference type="EMBL" id="MFJF01000019">
    <property type="protein sequence ID" value="OGG06026.1"/>
    <property type="molecule type" value="Genomic_DNA"/>
</dbReference>
<dbReference type="Gene3D" id="3.90.79.10">
    <property type="entry name" value="Nucleoside Triphosphate Pyrophosphohydrolase"/>
    <property type="match status" value="1"/>
</dbReference>
<evidence type="ECO:0000256" key="3">
    <source>
        <dbReference type="ARBA" id="ARBA00022801"/>
    </source>
</evidence>
<keyword evidence="4" id="KW-0460">Magnesium</keyword>
<evidence type="ECO:0000259" key="6">
    <source>
        <dbReference type="PROSITE" id="PS51462"/>
    </source>
</evidence>
<dbReference type="PROSITE" id="PS51462">
    <property type="entry name" value="NUDIX"/>
    <property type="match status" value="1"/>
</dbReference>
<evidence type="ECO:0000313" key="8">
    <source>
        <dbReference type="Proteomes" id="UP000177354"/>
    </source>
</evidence>
<dbReference type="PANTHER" id="PTHR42904:SF12">
    <property type="entry name" value="ADP-RIBOSE PYROPHOSPHATASE-RELATED"/>
    <property type="match status" value="1"/>
</dbReference>
<dbReference type="PANTHER" id="PTHR42904">
    <property type="entry name" value="NUDIX HYDROLASE, NUDC SUBFAMILY"/>
    <property type="match status" value="1"/>
</dbReference>
<dbReference type="PRINTS" id="PR00502">
    <property type="entry name" value="NUDIXFAMILY"/>
</dbReference>
<sequence>MANKKTDNFQFQFCPNCKFKLIERDEGGKLLVCRKCGFHYYNNPVPCVAVILINKKGKLLFVVRKNEPKIGFYDLAGGFVEEGESFENAAKRELKEELGVSLELFNYAGSTSDNYEFKGIIYKTVTVVLVANIDGKIYPADDVLSVSYFDKKNIPFERFAFPGLSGVIKKYIGRR</sequence>
<evidence type="ECO:0000256" key="2">
    <source>
        <dbReference type="ARBA" id="ARBA00022723"/>
    </source>
</evidence>
<dbReference type="InterPro" id="IPR000086">
    <property type="entry name" value="NUDIX_hydrolase_dom"/>
</dbReference>
<protein>
    <recommendedName>
        <fullName evidence="6">Nudix hydrolase domain-containing protein</fullName>
    </recommendedName>
</protein>
<dbReference type="InterPro" id="IPR020084">
    <property type="entry name" value="NUDIX_hydrolase_CS"/>
</dbReference>
<dbReference type="InterPro" id="IPR020476">
    <property type="entry name" value="Nudix_hydrolase"/>
</dbReference>
<evidence type="ECO:0000256" key="1">
    <source>
        <dbReference type="ARBA" id="ARBA00001946"/>
    </source>
</evidence>
<dbReference type="GO" id="GO:0005829">
    <property type="term" value="C:cytosol"/>
    <property type="evidence" value="ECO:0007669"/>
    <property type="project" value="TreeGrafter"/>
</dbReference>
<dbReference type="Proteomes" id="UP000177354">
    <property type="component" value="Unassembled WGS sequence"/>
</dbReference>
<gene>
    <name evidence="7" type="ORF">A2777_00730</name>
</gene>
<dbReference type="GO" id="GO:0046872">
    <property type="term" value="F:metal ion binding"/>
    <property type="evidence" value="ECO:0007669"/>
    <property type="project" value="UniProtKB-KW"/>
</dbReference>
<evidence type="ECO:0000256" key="5">
    <source>
        <dbReference type="RuleBase" id="RU003476"/>
    </source>
</evidence>
<reference evidence="7 8" key="1">
    <citation type="journal article" date="2016" name="Nat. Commun.">
        <title>Thousands of microbial genomes shed light on interconnected biogeochemical processes in an aquifer system.</title>
        <authorList>
            <person name="Anantharaman K."/>
            <person name="Brown C.T."/>
            <person name="Hug L.A."/>
            <person name="Sharon I."/>
            <person name="Castelle C.J."/>
            <person name="Probst A.J."/>
            <person name="Thomas B.C."/>
            <person name="Singh A."/>
            <person name="Wilkins M.J."/>
            <person name="Karaoz U."/>
            <person name="Brodie E.L."/>
            <person name="Williams K.H."/>
            <person name="Hubbard S.S."/>
            <person name="Banfield J.F."/>
        </authorList>
    </citation>
    <scope>NUCLEOTIDE SEQUENCE [LARGE SCALE GENOMIC DNA]</scope>
</reference>
<dbReference type="GO" id="GO:0019677">
    <property type="term" value="P:NAD+ catabolic process"/>
    <property type="evidence" value="ECO:0007669"/>
    <property type="project" value="TreeGrafter"/>
</dbReference>
<keyword evidence="3 5" id="KW-0378">Hydrolase</keyword>
<dbReference type="GO" id="GO:0006742">
    <property type="term" value="P:NADP+ catabolic process"/>
    <property type="evidence" value="ECO:0007669"/>
    <property type="project" value="TreeGrafter"/>
</dbReference>
<evidence type="ECO:0000256" key="4">
    <source>
        <dbReference type="ARBA" id="ARBA00022842"/>
    </source>
</evidence>
<proteinExistence type="inferred from homology"/>
<organism evidence="7 8">
    <name type="scientific">Candidatus Gottesmanbacteria bacterium RIFCSPHIGHO2_01_FULL_40_15</name>
    <dbReference type="NCBI Taxonomy" id="1798376"/>
    <lineage>
        <taxon>Bacteria</taxon>
        <taxon>Candidatus Gottesmaniibacteriota</taxon>
    </lineage>
</organism>
<evidence type="ECO:0000313" key="7">
    <source>
        <dbReference type="EMBL" id="OGG06026.1"/>
    </source>
</evidence>
<comment type="caution">
    <text evidence="7">The sequence shown here is derived from an EMBL/GenBank/DDBJ whole genome shotgun (WGS) entry which is preliminary data.</text>
</comment>
<keyword evidence="2" id="KW-0479">Metal-binding</keyword>
<dbReference type="GO" id="GO:0035529">
    <property type="term" value="F:NADH pyrophosphatase activity"/>
    <property type="evidence" value="ECO:0007669"/>
    <property type="project" value="TreeGrafter"/>
</dbReference>
<dbReference type="InterPro" id="IPR050241">
    <property type="entry name" value="NAD-cap_RNA_hydrolase_NudC"/>
</dbReference>
<comment type="cofactor">
    <cofactor evidence="1">
        <name>Mg(2+)</name>
        <dbReference type="ChEBI" id="CHEBI:18420"/>
    </cofactor>
</comment>
<dbReference type="InterPro" id="IPR015797">
    <property type="entry name" value="NUDIX_hydrolase-like_dom_sf"/>
</dbReference>
<comment type="similarity">
    <text evidence="5">Belongs to the Nudix hydrolase family.</text>
</comment>
<feature type="domain" description="Nudix hydrolase" evidence="6">
    <location>
        <begin position="43"/>
        <end position="171"/>
    </location>
</feature>
<dbReference type="Pfam" id="PF00293">
    <property type="entry name" value="NUDIX"/>
    <property type="match status" value="1"/>
</dbReference>
<dbReference type="SUPFAM" id="SSF55811">
    <property type="entry name" value="Nudix"/>
    <property type="match status" value="1"/>
</dbReference>